<dbReference type="InterPro" id="IPR027417">
    <property type="entry name" value="P-loop_NTPase"/>
</dbReference>
<dbReference type="Gene3D" id="3.40.50.300">
    <property type="entry name" value="P-loop containing nucleotide triphosphate hydrolases"/>
    <property type="match status" value="1"/>
</dbReference>
<evidence type="ECO:0000313" key="4">
    <source>
        <dbReference type="Proteomes" id="UP001152320"/>
    </source>
</evidence>
<dbReference type="AlphaFoldDB" id="A0A9Q1H0K8"/>
<dbReference type="PANTHER" id="PTHR46312:SF2">
    <property type="entry name" value="NUCLEOTIDE-BINDING OLIGOMERIZATION DOMAIN-CONTAINING PROTEIN 2-LIKE"/>
    <property type="match status" value="1"/>
</dbReference>
<dbReference type="OrthoDB" id="120976at2759"/>
<evidence type="ECO:0000259" key="2">
    <source>
        <dbReference type="PROSITE" id="PS50837"/>
    </source>
</evidence>
<accession>A0A9Q1H0K8</accession>
<name>A0A9Q1H0K8_HOLLE</name>
<dbReference type="PANTHER" id="PTHR46312">
    <property type="entry name" value="NACHT DOMAIN-CONTAINING PROTEIN"/>
    <property type="match status" value="1"/>
</dbReference>
<feature type="region of interest" description="Disordered" evidence="1">
    <location>
        <begin position="104"/>
        <end position="140"/>
    </location>
</feature>
<protein>
    <submittedName>
        <fullName evidence="3">NLR family CARD domain-containing protein 4</fullName>
    </submittedName>
</protein>
<evidence type="ECO:0000313" key="3">
    <source>
        <dbReference type="EMBL" id="KAJ8029249.1"/>
    </source>
</evidence>
<dbReference type="Pfam" id="PF05729">
    <property type="entry name" value="NACHT"/>
    <property type="match status" value="1"/>
</dbReference>
<feature type="domain" description="NACHT" evidence="2">
    <location>
        <begin position="243"/>
        <end position="363"/>
    </location>
</feature>
<dbReference type="InterPro" id="IPR007111">
    <property type="entry name" value="NACHT_NTPase"/>
</dbReference>
<dbReference type="Proteomes" id="UP001152320">
    <property type="component" value="Chromosome 14"/>
</dbReference>
<dbReference type="EMBL" id="JAIZAY010000014">
    <property type="protein sequence ID" value="KAJ8029249.1"/>
    <property type="molecule type" value="Genomic_DNA"/>
</dbReference>
<evidence type="ECO:0000256" key="1">
    <source>
        <dbReference type="SAM" id="MobiDB-lite"/>
    </source>
</evidence>
<gene>
    <name evidence="3" type="ORF">HOLleu_28594</name>
</gene>
<organism evidence="3 4">
    <name type="scientific">Holothuria leucospilota</name>
    <name type="common">Black long sea cucumber</name>
    <name type="synonym">Mertensiothuria leucospilota</name>
    <dbReference type="NCBI Taxonomy" id="206669"/>
    <lineage>
        <taxon>Eukaryota</taxon>
        <taxon>Metazoa</taxon>
        <taxon>Echinodermata</taxon>
        <taxon>Eleutherozoa</taxon>
        <taxon>Echinozoa</taxon>
        <taxon>Holothuroidea</taxon>
        <taxon>Aspidochirotacea</taxon>
        <taxon>Aspidochirotida</taxon>
        <taxon>Holothuriidae</taxon>
        <taxon>Holothuria</taxon>
    </lineage>
</organism>
<dbReference type="SUPFAM" id="SSF52540">
    <property type="entry name" value="P-loop containing nucleoside triphosphate hydrolases"/>
    <property type="match status" value="1"/>
</dbReference>
<dbReference type="PROSITE" id="PS50837">
    <property type="entry name" value="NACHT"/>
    <property type="match status" value="1"/>
</dbReference>
<proteinExistence type="predicted"/>
<keyword evidence="4" id="KW-1185">Reference proteome</keyword>
<sequence>MASPKSYGGARPKEEKQTEYGSFLLELKDCLTIDDILPLMTVLEFKPAERDKVEQSGDPGREFVHLMRRKGIINRTSISILTEKLRFCDLHGVAEDVYDSFHRYQTQRPQSSSSSEEYDTQRLQRSFSQEYDTHRSQPSFSKQGKKLHFVRELKKIFTPKRQFIGSQKHKTKHKKLQFVTELKNRYRNLCGGIQPAPFLRDRYDIGKLFVEGGIEFLEDEQGEKWSKLENYRMVFTDPRIKSKRRIIHGEPGYGKSTLVLQITHDWCQEKTPMAGFEILILLRLRQFRNVPSIYSAIKKFLLPKDSKLTEDDIESILDRATAIILLDGYDEYPDRENKCSDIQYIIRGDMFQEYEVVLTTRTSYLPPKSPNTTKRIRLIGFDDAARETYIRNVVAGGSSDDANKVSQFLKENPVHADFCKSPLFFTMISYMVQNSERFRNLQTVTQLFRLIIKCFHSHQETKATEENREQELDHSELDKVSYESYVYKISWEKTNLRVKIGKDLYEEYVRIGILIEEEVFDYDTLEYKTDTRFFHKLFAEWFAAHYFAKVAAHPGPTFGPWMNQRALTGESPSDPSCSYRLESPDPHDVHYMYRFACGLNRDAALKIIEHLGTNKYYNQYTLLCIREWGGSLEEIRSTVFQLCLRTIYISDTDSFLVQKSTLELIKFASIQKFHISSVRLWDCLVSNSLSEGNLRVKSTDLYLPVMTTLEKLEIYEYGREITEEETAGIFRYSAMCRELKELCFQYCLLPRYIKVSESMSVLRSRGVEVKCLPDLRKWYVLDLESGQWMFRGEIPMADGLFNREDETTMTDELYNSEDETPMTDELFNREDEIPMTDELYNRELEAVRQLAGWRRQLDEK</sequence>
<comment type="caution">
    <text evidence="3">The sequence shown here is derived from an EMBL/GenBank/DDBJ whole genome shotgun (WGS) entry which is preliminary data.</text>
</comment>
<reference evidence="3" key="1">
    <citation type="submission" date="2021-10" db="EMBL/GenBank/DDBJ databases">
        <title>Tropical sea cucumber genome reveals ecological adaptation and Cuvierian tubules defense mechanism.</title>
        <authorList>
            <person name="Chen T."/>
        </authorList>
    </citation>
    <scope>NUCLEOTIDE SEQUENCE</scope>
    <source>
        <strain evidence="3">Nanhai2018</strain>
        <tissue evidence="3">Muscle</tissue>
    </source>
</reference>